<dbReference type="GeneID" id="19163451"/>
<dbReference type="eggNOG" id="KOG0503">
    <property type="taxonomic scope" value="Eukaryota"/>
</dbReference>
<evidence type="ECO:0000313" key="10">
    <source>
        <dbReference type="Proteomes" id="UP000019484"/>
    </source>
</evidence>
<dbReference type="Pfam" id="PF17763">
    <property type="entry name" value="Asparaginase_C"/>
    <property type="match status" value="1"/>
</dbReference>
<dbReference type="FunFam" id="3.40.50.1170:FF:000001">
    <property type="entry name" value="L-asparaginase 2"/>
    <property type="match status" value="1"/>
</dbReference>
<comment type="catalytic activity">
    <reaction evidence="4">
        <text>L-asparagine + H2O = L-aspartate + NH4(+)</text>
        <dbReference type="Rhea" id="RHEA:21016"/>
        <dbReference type="ChEBI" id="CHEBI:15377"/>
        <dbReference type="ChEBI" id="CHEBI:28938"/>
        <dbReference type="ChEBI" id="CHEBI:29991"/>
        <dbReference type="ChEBI" id="CHEBI:58048"/>
        <dbReference type="EC" id="3.5.1.1"/>
    </reaction>
</comment>
<dbReference type="InterPro" id="IPR040919">
    <property type="entry name" value="Asparaginase_C"/>
</dbReference>
<proteinExistence type="inferred from homology"/>
<dbReference type="Gene3D" id="3.40.50.1170">
    <property type="entry name" value="L-asparaginase, N-terminal domain"/>
    <property type="match status" value="1"/>
</dbReference>
<dbReference type="PRINTS" id="PR00139">
    <property type="entry name" value="ASNGLNASE"/>
</dbReference>
<name>W9XJU4_9EURO</name>
<dbReference type="NCBIfam" id="TIGR00520">
    <property type="entry name" value="asnASE_II"/>
    <property type="match status" value="1"/>
</dbReference>
<protein>
    <recommendedName>
        <fullName evidence="2">asparaginase</fullName>
        <ecNumber evidence="2">3.5.1.1</ecNumber>
    </recommendedName>
</protein>
<dbReference type="EC" id="3.5.1.1" evidence="2"/>
<feature type="domain" description="L-asparaginase N-terminal" evidence="7">
    <location>
        <begin position="19"/>
        <end position="212"/>
    </location>
</feature>
<dbReference type="SMART" id="SM00870">
    <property type="entry name" value="Asparaginase"/>
    <property type="match status" value="1"/>
</dbReference>
<dbReference type="RefSeq" id="XP_007727652.1">
    <property type="nucleotide sequence ID" value="XM_007729462.1"/>
</dbReference>
<dbReference type="InterPro" id="IPR037152">
    <property type="entry name" value="L-asparaginase_N_sf"/>
</dbReference>
<dbReference type="InterPro" id="IPR027473">
    <property type="entry name" value="L-asparaginase_C"/>
</dbReference>
<dbReference type="Gene3D" id="3.40.50.40">
    <property type="match status" value="1"/>
</dbReference>
<dbReference type="InterPro" id="IPR004550">
    <property type="entry name" value="AsnASE_II"/>
</dbReference>
<evidence type="ECO:0000256" key="4">
    <source>
        <dbReference type="ARBA" id="ARBA00049366"/>
    </source>
</evidence>
<dbReference type="InterPro" id="IPR006034">
    <property type="entry name" value="Asparaginase/glutaminase-like"/>
</dbReference>
<evidence type="ECO:0000256" key="6">
    <source>
        <dbReference type="RuleBase" id="RU004456"/>
    </source>
</evidence>
<dbReference type="HOGENOM" id="CLU_019134_1_2_1"/>
<evidence type="ECO:0000259" key="8">
    <source>
        <dbReference type="Pfam" id="PF17763"/>
    </source>
</evidence>
<organism evidence="9 10">
    <name type="scientific">Capronia coronata CBS 617.96</name>
    <dbReference type="NCBI Taxonomy" id="1182541"/>
    <lineage>
        <taxon>Eukaryota</taxon>
        <taxon>Fungi</taxon>
        <taxon>Dikarya</taxon>
        <taxon>Ascomycota</taxon>
        <taxon>Pezizomycotina</taxon>
        <taxon>Eurotiomycetes</taxon>
        <taxon>Chaetothyriomycetidae</taxon>
        <taxon>Chaetothyriales</taxon>
        <taxon>Herpotrichiellaceae</taxon>
        <taxon>Capronia</taxon>
    </lineage>
</organism>
<dbReference type="GO" id="GO:0006530">
    <property type="term" value="P:L-asparagine catabolic process"/>
    <property type="evidence" value="ECO:0007669"/>
    <property type="project" value="UniProtKB-ARBA"/>
</dbReference>
<dbReference type="STRING" id="1182541.W9XJU4"/>
<dbReference type="InterPro" id="IPR036152">
    <property type="entry name" value="Asp/glu_Ase-like_sf"/>
</dbReference>
<gene>
    <name evidence="9" type="ORF">A1O1_08603</name>
</gene>
<keyword evidence="10" id="KW-1185">Reference proteome</keyword>
<sequence length="344" mass="36543">MTDIESVHSASRIDRKLPRVVIIATGGTLASVAKSAAQTTNYGDASLEADALLSEVPAINKLATVTTIQFCMIGSEHMTSEILINLRNVIDDVFSADAPDGLVITHGSDTMEETATFLDLTYNGHAPIVLVAAMRPAAALSADGPFNLYQAVSLAASPTACGRGVMMTWSNRIGSAMYTTKVSSRAVDAFDAGDKGLVGTFVDHRPVFYYPPSRSSGHPYLDVSGRGVVLPKVAILYGHQEMDAHLLRLVVDHGAAGIVVACTGDGTLPLEWAASEQKLLSAGIPVVRSSRLVSTYIAPRKGCITAGCYNPQKARILLMLALYAYQGSNISKIQELFDPMALEI</sequence>
<feature type="active site" description="O-isoaspartyl threonine intermediate" evidence="5">
    <location>
        <position position="28"/>
    </location>
</feature>
<dbReference type="SUPFAM" id="SSF53774">
    <property type="entry name" value="Glutaminase/Asparaginase"/>
    <property type="match status" value="1"/>
</dbReference>
<evidence type="ECO:0000256" key="3">
    <source>
        <dbReference type="ARBA" id="ARBA00022801"/>
    </source>
</evidence>
<evidence type="ECO:0000313" key="9">
    <source>
        <dbReference type="EMBL" id="EXJ80458.1"/>
    </source>
</evidence>
<dbReference type="PANTHER" id="PTHR11707:SF28">
    <property type="entry name" value="60 KDA LYSOPHOSPHOLIPASE"/>
    <property type="match status" value="1"/>
</dbReference>
<dbReference type="Pfam" id="PF00710">
    <property type="entry name" value="Asparaginase"/>
    <property type="match status" value="1"/>
</dbReference>
<accession>W9XJU4</accession>
<dbReference type="InterPro" id="IPR027474">
    <property type="entry name" value="L-asparaginase_N"/>
</dbReference>
<dbReference type="EMBL" id="AMWN01000008">
    <property type="protein sequence ID" value="EXJ80458.1"/>
    <property type="molecule type" value="Genomic_DNA"/>
</dbReference>
<dbReference type="AlphaFoldDB" id="W9XJU4"/>
<reference evidence="9 10" key="1">
    <citation type="submission" date="2013-03" db="EMBL/GenBank/DDBJ databases">
        <title>The Genome Sequence of Capronia coronata CBS 617.96.</title>
        <authorList>
            <consortium name="The Broad Institute Genomics Platform"/>
            <person name="Cuomo C."/>
            <person name="de Hoog S."/>
            <person name="Gorbushina A."/>
            <person name="Walker B."/>
            <person name="Young S.K."/>
            <person name="Zeng Q."/>
            <person name="Gargeya S."/>
            <person name="Fitzgerald M."/>
            <person name="Haas B."/>
            <person name="Abouelleil A."/>
            <person name="Allen A.W."/>
            <person name="Alvarado L."/>
            <person name="Arachchi H.M."/>
            <person name="Berlin A.M."/>
            <person name="Chapman S.B."/>
            <person name="Gainer-Dewar J."/>
            <person name="Goldberg J."/>
            <person name="Griggs A."/>
            <person name="Gujja S."/>
            <person name="Hansen M."/>
            <person name="Howarth C."/>
            <person name="Imamovic A."/>
            <person name="Ireland A."/>
            <person name="Larimer J."/>
            <person name="McCowan C."/>
            <person name="Murphy C."/>
            <person name="Pearson M."/>
            <person name="Poon T.W."/>
            <person name="Priest M."/>
            <person name="Roberts A."/>
            <person name="Saif S."/>
            <person name="Shea T."/>
            <person name="Sisk P."/>
            <person name="Sykes S."/>
            <person name="Wortman J."/>
            <person name="Nusbaum C."/>
            <person name="Birren B."/>
        </authorList>
    </citation>
    <scope>NUCLEOTIDE SEQUENCE [LARGE SCALE GENOMIC DNA]</scope>
    <source>
        <strain evidence="9 10">CBS 617.96</strain>
    </source>
</reference>
<evidence type="ECO:0000259" key="7">
    <source>
        <dbReference type="Pfam" id="PF00710"/>
    </source>
</evidence>
<feature type="domain" description="Asparaginase/glutaminase C-terminal" evidence="8">
    <location>
        <begin position="232"/>
        <end position="337"/>
    </location>
</feature>
<comment type="caution">
    <text evidence="9">The sequence shown here is derived from an EMBL/GenBank/DDBJ whole genome shotgun (WGS) entry which is preliminary data.</text>
</comment>
<dbReference type="PIRSF" id="PIRSF500176">
    <property type="entry name" value="L_ASNase"/>
    <property type="match status" value="1"/>
</dbReference>
<evidence type="ECO:0000256" key="5">
    <source>
        <dbReference type="PIRSR" id="PIRSR001220-1"/>
    </source>
</evidence>
<evidence type="ECO:0000256" key="1">
    <source>
        <dbReference type="ARBA" id="ARBA00010518"/>
    </source>
</evidence>
<dbReference type="PANTHER" id="PTHR11707">
    <property type="entry name" value="L-ASPARAGINASE"/>
    <property type="match status" value="1"/>
</dbReference>
<keyword evidence="3" id="KW-0378">Hydrolase</keyword>
<dbReference type="PROSITE" id="PS51732">
    <property type="entry name" value="ASN_GLN_ASE_3"/>
    <property type="match status" value="1"/>
</dbReference>
<dbReference type="PIRSF" id="PIRSF001220">
    <property type="entry name" value="L-ASNase_gatD"/>
    <property type="match status" value="1"/>
</dbReference>
<comment type="similarity">
    <text evidence="1 6">Belongs to the asparaginase 1 family.</text>
</comment>
<dbReference type="Proteomes" id="UP000019484">
    <property type="component" value="Unassembled WGS sequence"/>
</dbReference>
<dbReference type="CDD" id="cd08964">
    <property type="entry name" value="L-asparaginase_II"/>
    <property type="match status" value="1"/>
</dbReference>
<evidence type="ECO:0000256" key="2">
    <source>
        <dbReference type="ARBA" id="ARBA00012920"/>
    </source>
</evidence>
<dbReference type="OrthoDB" id="542841at2759"/>
<dbReference type="GO" id="GO:0004067">
    <property type="term" value="F:asparaginase activity"/>
    <property type="evidence" value="ECO:0007669"/>
    <property type="project" value="UniProtKB-UniRule"/>
</dbReference>